<evidence type="ECO:0000313" key="1">
    <source>
        <dbReference type="EMBL" id="GMG39964.1"/>
    </source>
</evidence>
<gene>
    <name evidence="1" type="ORF">Amon01_000578000</name>
</gene>
<accession>A0A9W6YWU0</accession>
<sequence length="87" mass="10041">MMNLQVSSRRDSWIEPSLVRRLASILRRWCVFLSPLEADAAADGFLNQLNQMVDGCDYDDDDEEEEEEEEEEVSVFISKLRLGMLAN</sequence>
<evidence type="ECO:0000313" key="2">
    <source>
        <dbReference type="Proteomes" id="UP001165063"/>
    </source>
</evidence>
<keyword evidence="2" id="KW-1185">Reference proteome</keyword>
<reference evidence="1" key="1">
    <citation type="submission" date="2023-04" db="EMBL/GenBank/DDBJ databases">
        <title>Ambrosiozyma monospora NBRC 1965.</title>
        <authorList>
            <person name="Ichikawa N."/>
            <person name="Sato H."/>
            <person name="Tonouchi N."/>
        </authorList>
    </citation>
    <scope>NUCLEOTIDE SEQUENCE</scope>
    <source>
        <strain evidence="1">NBRC 1965</strain>
    </source>
</reference>
<comment type="caution">
    <text evidence="1">The sequence shown here is derived from an EMBL/GenBank/DDBJ whole genome shotgun (WGS) entry which is preliminary data.</text>
</comment>
<dbReference type="AlphaFoldDB" id="A0A9W6YWU0"/>
<dbReference type="Proteomes" id="UP001165063">
    <property type="component" value="Unassembled WGS sequence"/>
</dbReference>
<dbReference type="EMBL" id="BSXU01003356">
    <property type="protein sequence ID" value="GMG39964.1"/>
    <property type="molecule type" value="Genomic_DNA"/>
</dbReference>
<organism evidence="1 2">
    <name type="scientific">Ambrosiozyma monospora</name>
    <name type="common">Yeast</name>
    <name type="synonym">Endomycopsis monosporus</name>
    <dbReference type="NCBI Taxonomy" id="43982"/>
    <lineage>
        <taxon>Eukaryota</taxon>
        <taxon>Fungi</taxon>
        <taxon>Dikarya</taxon>
        <taxon>Ascomycota</taxon>
        <taxon>Saccharomycotina</taxon>
        <taxon>Pichiomycetes</taxon>
        <taxon>Pichiales</taxon>
        <taxon>Pichiaceae</taxon>
        <taxon>Ambrosiozyma</taxon>
    </lineage>
</organism>
<protein>
    <submittedName>
        <fullName evidence="1">Unnamed protein product</fullName>
    </submittedName>
</protein>
<name>A0A9W6YWU0_AMBMO</name>
<proteinExistence type="predicted"/>